<reference evidence="3" key="1">
    <citation type="submission" date="2015-09" db="EMBL/GenBank/DDBJ databases">
        <authorList>
            <consortium name="Pathogen Informatics"/>
        </authorList>
    </citation>
    <scope>NUCLEOTIDE SEQUENCE [LARGE SCALE GENOMIC DNA]</scope>
    <source>
        <strain evidence="3">Lake Konstanz</strain>
    </source>
</reference>
<protein>
    <submittedName>
        <fullName evidence="2">Uncharacterized protein</fullName>
    </submittedName>
</protein>
<feature type="non-terminal residue" evidence="2">
    <location>
        <position position="1"/>
    </location>
</feature>
<organism evidence="2 3">
    <name type="scientific">Bodo saltans</name>
    <name type="common">Flagellated protozoan</name>
    <dbReference type="NCBI Taxonomy" id="75058"/>
    <lineage>
        <taxon>Eukaryota</taxon>
        <taxon>Discoba</taxon>
        <taxon>Euglenozoa</taxon>
        <taxon>Kinetoplastea</taxon>
        <taxon>Metakinetoplastina</taxon>
        <taxon>Eubodonida</taxon>
        <taxon>Bodonidae</taxon>
        <taxon>Bodo</taxon>
    </lineage>
</organism>
<evidence type="ECO:0000313" key="3">
    <source>
        <dbReference type="Proteomes" id="UP000051952"/>
    </source>
</evidence>
<gene>
    <name evidence="2" type="ORF">BSAL_51070</name>
</gene>
<feature type="compositionally biased region" description="Basic and acidic residues" evidence="1">
    <location>
        <begin position="491"/>
        <end position="502"/>
    </location>
</feature>
<evidence type="ECO:0000256" key="1">
    <source>
        <dbReference type="SAM" id="MobiDB-lite"/>
    </source>
</evidence>
<dbReference type="AlphaFoldDB" id="A0A0S4IKJ8"/>
<dbReference type="EMBL" id="CYKH01000056">
    <property type="protein sequence ID" value="CUE65982.1"/>
    <property type="molecule type" value="Genomic_DNA"/>
</dbReference>
<proteinExistence type="predicted"/>
<evidence type="ECO:0000313" key="2">
    <source>
        <dbReference type="EMBL" id="CUE65982.1"/>
    </source>
</evidence>
<accession>A0A0S4IKJ8</accession>
<feature type="region of interest" description="Disordered" evidence="1">
    <location>
        <begin position="417"/>
        <end position="447"/>
    </location>
</feature>
<dbReference type="Proteomes" id="UP000051952">
    <property type="component" value="Unassembled WGS sequence"/>
</dbReference>
<feature type="region of interest" description="Disordered" evidence="1">
    <location>
        <begin position="542"/>
        <end position="565"/>
    </location>
</feature>
<name>A0A0S4IKJ8_BODSA</name>
<sequence length="914" mass="97824">CLVLQFVDRILEECLTQQAAEVKRGGTTDTTAMGLHNDLLNLCGTVGWWPVLIFDAFYLYVFGAAHATDSSATAALSPRVMQSHHTGGSLAGHWSTRRLLSPLDLPLERLLMAAQALGIGAAGNSQPRHHHVVSYSDEEEIVVTGALQHFAEMLTNFHGMQETSQTAAAIAAESERRVLDTSEQVKHNRVRMLSRPTTSSMASLPKSFISDQMQQESNSTQHQTKSSIVSSLSTVTTNSRNNNNNSSTANISAVELSLVEQESLPIVHNGFLPMRVPSTSVGGTEVSAPVVGLMHSTQQHGGGGAGAFRLVDPRATESPSTASTAVQLAQRHHHVKSSSQHLGKSGPSPIRIRDQHASFDCLRPNTPAATLSSLPVTSNTSAIVTGTGSKGIPRASSAGGQYMGHLEARLIHAQQEHQRPPSSAIDEGVGVSHVPPSTSHHHRRSRTLLDFLNKKGVLRLQSASAMRAIDKASTLDLSDLRQVDDPPTLSEGDRVADIHDSRPSSSSSSSVLKPTVSHGRAASGKSGGVGIHHHTAVVRVPSSATTPPAHAMQPTSPSSLQDPSSVGCTLEEYYRAERLYNATASTSMTTQQLPSSSPPPPSHTTSLQALLGMIYKLLEGSRRQPGEVLRVFTAVVCEHALNEVVRMTTEPPTWCEWICADLQGRGALRQDYTWVVDDVHMASAFQLGKKSSTSSPSGRNLQHPLEFSSEIVETRLAPPSTPAAAAPLAFIEGPATRGGASREDRRHIPTGRPASRLNAFARNDSALDRDLVALSKAVAQPTAFVIAQPKSIRAAPPLPATASSTKSTTTQAAAATAAAPQHLVDRGAHPFTVQAQQVLERERLRSHIRAASAEPEDPYMSNAIKRSCSASLRPIRQPPQVASGRESTDWVATNTQFLPTVVRDHVTGTRKPRR</sequence>
<dbReference type="VEuPathDB" id="TriTrypDB:BSAL_51070"/>
<feature type="compositionally biased region" description="Low complexity" evidence="1">
    <location>
        <begin position="428"/>
        <end position="438"/>
    </location>
</feature>
<feature type="region of interest" description="Disordered" evidence="1">
    <location>
        <begin position="481"/>
        <end position="530"/>
    </location>
</feature>
<keyword evidence="3" id="KW-1185">Reference proteome</keyword>
<feature type="compositionally biased region" description="Polar residues" evidence="1">
    <location>
        <begin position="553"/>
        <end position="565"/>
    </location>
</feature>
<feature type="region of interest" description="Disordered" evidence="1">
    <location>
        <begin position="586"/>
        <end position="605"/>
    </location>
</feature>
<feature type="region of interest" description="Disordered" evidence="1">
    <location>
        <begin position="332"/>
        <end position="351"/>
    </location>
</feature>
<feature type="compositionally biased region" description="Low complexity" evidence="1">
    <location>
        <begin position="586"/>
        <end position="595"/>
    </location>
</feature>